<dbReference type="Proteomes" id="UP000604080">
    <property type="component" value="Unassembled WGS sequence"/>
</dbReference>
<evidence type="ECO:0000256" key="1">
    <source>
        <dbReference type="ARBA" id="ARBA00005634"/>
    </source>
</evidence>
<keyword evidence="4" id="KW-0597">Phosphoprotein</keyword>
<dbReference type="InterPro" id="IPR039373">
    <property type="entry name" value="Peptidase_M28B"/>
</dbReference>
<evidence type="ECO:0000259" key="16">
    <source>
        <dbReference type="Pfam" id="PF02225"/>
    </source>
</evidence>
<keyword evidence="9 15" id="KW-0472">Membrane</keyword>
<dbReference type="CDD" id="cd09848">
    <property type="entry name" value="M28_TfR"/>
    <property type="match status" value="1"/>
</dbReference>
<dbReference type="Gene3D" id="1.20.930.40">
    <property type="entry name" value="Transferrin receptor-like, dimerisation domain"/>
    <property type="match status" value="1"/>
</dbReference>
<evidence type="ECO:0000256" key="5">
    <source>
        <dbReference type="ARBA" id="ARBA00022583"/>
    </source>
</evidence>
<evidence type="ECO:0000256" key="2">
    <source>
        <dbReference type="ARBA" id="ARBA00016899"/>
    </source>
</evidence>
<evidence type="ECO:0000256" key="6">
    <source>
        <dbReference type="ARBA" id="ARBA00022692"/>
    </source>
</evidence>
<dbReference type="AlphaFoldDB" id="A0A851DS55"/>
<accession>A0A851DS55</accession>
<dbReference type="GO" id="GO:0006879">
    <property type="term" value="P:intracellular iron ion homeostasis"/>
    <property type="evidence" value="ECO:0007669"/>
    <property type="project" value="UniProtKB-UniRule"/>
</dbReference>
<dbReference type="GO" id="GO:0033572">
    <property type="term" value="P:transferrin transport"/>
    <property type="evidence" value="ECO:0007669"/>
    <property type="project" value="UniProtKB-UniRule"/>
</dbReference>
<evidence type="ECO:0000256" key="8">
    <source>
        <dbReference type="ARBA" id="ARBA00022989"/>
    </source>
</evidence>
<dbReference type="Gene3D" id="3.50.30.30">
    <property type="match status" value="1"/>
</dbReference>
<sequence>MDHARAAISNLFGGEPTSYTRFSIARQMDGDNSHVEMKLAADDEEGGEMERPEHLHASMPPPRRNGKNLCFIIMAAVLLLLIGFVIGYLSYRGRMQRVNRCLDGSGNCEMTPTASYFSDDGTEEEEVLGPRILYWPELRNMLSAKLSAVRLETNLRQREGKNSFEAGKFEDESTASYIHDQFTTFRLDDVWNDEHYIRLQDKGSSNNQVSVIENGLEELLETPDAYVAYSKNDTVMGKPIYVNYGQKEDFQQIRNMGVPMNGTIMIFRAGKITLAEKVANAREEGAVGALMYLGPSDYKNTDLLVPFGHAHLGTGDPFTPGFPSFNHTQFPPVESSGLPRIPVQTISSQAAAALFRKMDGEKCLTEWRSGITGCKVTVSSSSNLTVKLTVNNIMVDRKILNIFGVIKGFEEPDRYVVLGAQRDSWGPGAAKAGVGTAILLELARVISAMVKNDDYKPRRSIIFASWSAGEYGAVGATEWLEGYATTLHAKAFTYINLDTAVLGSKHVKISASPLLYSLLETTMKRVKDPLMDSRYLYSRVGPDWVKKVVPLDLDNAAFPFLAYSGIPVVSFGFYDEGDEYSFLDTTQDTLANLKGKTDKLYPLMHAAAEVAGQIALRLTHDHELFLDFDRYSEELLSFQEKILPFDSKVKELGLTLKWLFYARGDFQRAAAALRRDIANSDRENRIVRRALNDRMMKVEYDFLSPYLSPKDAPFRHIFFGKGSYTLQSLLENLEQLGVNKDSVDVNELKEQLALATWTIKGAANALVGDIWNTDNEI</sequence>
<comment type="caution">
    <text evidence="19">The sequence shown here is derived from an EMBL/GenBank/DDBJ whole genome shotgun (WGS) entry which is preliminary data.</text>
</comment>
<evidence type="ECO:0000256" key="3">
    <source>
        <dbReference type="ARBA" id="ARBA00022475"/>
    </source>
</evidence>
<keyword evidence="7" id="KW-0735">Signal-anchor</keyword>
<feature type="non-terminal residue" evidence="19">
    <location>
        <position position="1"/>
    </location>
</feature>
<protein>
    <recommendedName>
        <fullName evidence="2 15">Transferrin receptor protein 1</fullName>
    </recommendedName>
</protein>
<evidence type="ECO:0000259" key="18">
    <source>
        <dbReference type="Pfam" id="PF04389"/>
    </source>
</evidence>
<dbReference type="GO" id="GO:0009897">
    <property type="term" value="C:external side of plasma membrane"/>
    <property type="evidence" value="ECO:0007669"/>
    <property type="project" value="TreeGrafter"/>
</dbReference>
<evidence type="ECO:0000256" key="7">
    <source>
        <dbReference type="ARBA" id="ARBA00022968"/>
    </source>
</evidence>
<keyword evidence="10 15" id="KW-0564">Palmitate</keyword>
<evidence type="ECO:0000256" key="11">
    <source>
        <dbReference type="ARBA" id="ARBA00023157"/>
    </source>
</evidence>
<keyword evidence="20" id="KW-1185">Reference proteome</keyword>
<proteinExistence type="inferred from homology"/>
<evidence type="ECO:0000256" key="4">
    <source>
        <dbReference type="ARBA" id="ARBA00022553"/>
    </source>
</evidence>
<dbReference type="PANTHER" id="PTHR10404">
    <property type="entry name" value="N-ACETYLATED-ALPHA-LINKED ACIDIC DIPEPTIDASE"/>
    <property type="match status" value="1"/>
</dbReference>
<comment type="subcellular location">
    <subcellularLocation>
        <location evidence="15">Cell membrane</location>
        <topology evidence="15">Single-pass type II membrane protein</topology>
    </subcellularLocation>
    <subcellularLocation>
        <location evidence="15">Melanosome</location>
    </subcellularLocation>
</comment>
<dbReference type="PANTHER" id="PTHR10404:SF26">
    <property type="entry name" value="TRANSFERRIN RECEPTOR PROTEIN 1"/>
    <property type="match status" value="1"/>
</dbReference>
<evidence type="ECO:0000259" key="17">
    <source>
        <dbReference type="Pfam" id="PF04253"/>
    </source>
</evidence>
<dbReference type="Pfam" id="PF04389">
    <property type="entry name" value="Peptidase_M28"/>
    <property type="match status" value="1"/>
</dbReference>
<dbReference type="GO" id="GO:0042470">
    <property type="term" value="C:melanosome"/>
    <property type="evidence" value="ECO:0007669"/>
    <property type="project" value="UniProtKB-SubCell"/>
</dbReference>
<evidence type="ECO:0000256" key="15">
    <source>
        <dbReference type="RuleBase" id="RU367157"/>
    </source>
</evidence>
<dbReference type="EMBL" id="WEIT01003294">
    <property type="protein sequence ID" value="NWI72845.1"/>
    <property type="molecule type" value="Genomic_DNA"/>
</dbReference>
<dbReference type="SUPFAM" id="SSF52025">
    <property type="entry name" value="PA domain"/>
    <property type="match status" value="1"/>
</dbReference>
<dbReference type="SUPFAM" id="SSF53187">
    <property type="entry name" value="Zn-dependent exopeptidases"/>
    <property type="match status" value="1"/>
</dbReference>
<comment type="similarity">
    <text evidence="1 15">Belongs to the peptidase M28 family. M28B subfamily.</text>
</comment>
<evidence type="ECO:0000256" key="14">
    <source>
        <dbReference type="ARBA" id="ARBA00023288"/>
    </source>
</evidence>
<keyword evidence="13 15" id="KW-0325">Glycoprotein</keyword>
<keyword evidence="6 15" id="KW-0812">Transmembrane</keyword>
<dbReference type="GO" id="GO:0031623">
    <property type="term" value="P:receptor internalization"/>
    <property type="evidence" value="ECO:0007669"/>
    <property type="project" value="UniProtKB-UniRule"/>
</dbReference>
<feature type="domain" description="Transferrin receptor-like dimerisation" evidence="17">
    <location>
        <begin position="655"/>
        <end position="766"/>
    </location>
</feature>
<feature type="transmembrane region" description="Helical" evidence="15">
    <location>
        <begin position="69"/>
        <end position="91"/>
    </location>
</feature>
<name>A0A851DS55_9CORV</name>
<dbReference type="InterPro" id="IPR003137">
    <property type="entry name" value="PA_domain"/>
</dbReference>
<keyword evidence="3 15" id="KW-1003">Cell membrane</keyword>
<comment type="subunit">
    <text evidence="15">Homodimer; disulfide-linked.</text>
</comment>
<dbReference type="FunFam" id="1.20.930.40:FF:000002">
    <property type="entry name" value="Transferrin receptor protein 1"/>
    <property type="match status" value="1"/>
</dbReference>
<comment type="function">
    <text evidence="15">Cellular uptake of iron occurs via receptor-mediated endocytosis of ligand-occupied transferrin receptor into specialized endosomes. Endosomal acidification leads to iron release. The apotransferrin-receptor complex is then recycled to the cell surface with a return to neutral pH and the concomitant loss of affinity of apotransferrin for its receptor. Transferrin receptor is necessary for development of erythrocytes and the nervous system. Acts as a lipid sensor that regulates mitochondrial fusion by regulating activation of the JNK pathway.</text>
</comment>
<dbReference type="InterPro" id="IPR046450">
    <property type="entry name" value="PA_dom_sf"/>
</dbReference>
<dbReference type="FunFam" id="3.50.30.30:FF:000010">
    <property type="entry name" value="Transferrin receptor protein 1"/>
    <property type="match status" value="1"/>
</dbReference>
<keyword evidence="12 15" id="KW-0675">Receptor</keyword>
<evidence type="ECO:0000256" key="9">
    <source>
        <dbReference type="ARBA" id="ARBA00023136"/>
    </source>
</evidence>
<dbReference type="GO" id="GO:0004998">
    <property type="term" value="F:transferrin receptor activity"/>
    <property type="evidence" value="ECO:0007669"/>
    <property type="project" value="UniProtKB-UniRule"/>
</dbReference>
<gene>
    <name evidence="19" type="primary">Tfrc</name>
    <name evidence="19" type="ORF">DRYGAM_R03000</name>
</gene>
<feature type="non-terminal residue" evidence="19">
    <location>
        <position position="777"/>
    </location>
</feature>
<dbReference type="InterPro" id="IPR037324">
    <property type="entry name" value="TfR1/2_PA"/>
</dbReference>
<feature type="domain" description="Peptidase M28" evidence="18">
    <location>
        <begin position="401"/>
        <end position="597"/>
    </location>
</feature>
<keyword evidence="14 15" id="KW-0449">Lipoprotein</keyword>
<dbReference type="FunFam" id="3.40.630.10:FF:000065">
    <property type="entry name" value="Transferrin receptor 1b"/>
    <property type="match status" value="1"/>
</dbReference>
<dbReference type="InterPro" id="IPR007484">
    <property type="entry name" value="Peptidase_M28"/>
</dbReference>
<keyword evidence="5 15" id="KW-0254">Endocytosis</keyword>
<dbReference type="Pfam" id="PF02225">
    <property type="entry name" value="PA"/>
    <property type="match status" value="1"/>
</dbReference>
<dbReference type="Gene3D" id="3.40.630.10">
    <property type="entry name" value="Zn peptidases"/>
    <property type="match status" value="1"/>
</dbReference>
<evidence type="ECO:0000313" key="20">
    <source>
        <dbReference type="Proteomes" id="UP000604080"/>
    </source>
</evidence>
<comment type="PTM">
    <text evidence="15">Stearoylated.</text>
</comment>
<dbReference type="Pfam" id="PF04253">
    <property type="entry name" value="TFR_dimer"/>
    <property type="match status" value="1"/>
</dbReference>
<evidence type="ECO:0000256" key="10">
    <source>
        <dbReference type="ARBA" id="ARBA00023139"/>
    </source>
</evidence>
<organism evidence="19 20">
    <name type="scientific">Dryoscopus gambensis</name>
    <dbReference type="NCBI Taxonomy" id="85069"/>
    <lineage>
        <taxon>Eukaryota</taxon>
        <taxon>Metazoa</taxon>
        <taxon>Chordata</taxon>
        <taxon>Craniata</taxon>
        <taxon>Vertebrata</taxon>
        <taxon>Euteleostomi</taxon>
        <taxon>Archelosauria</taxon>
        <taxon>Archosauria</taxon>
        <taxon>Dinosauria</taxon>
        <taxon>Saurischia</taxon>
        <taxon>Theropoda</taxon>
        <taxon>Coelurosauria</taxon>
        <taxon>Aves</taxon>
        <taxon>Neognathae</taxon>
        <taxon>Neoaves</taxon>
        <taxon>Telluraves</taxon>
        <taxon>Australaves</taxon>
        <taxon>Passeriformes</taxon>
        <taxon>Corvoidea</taxon>
        <taxon>Malaconotidae</taxon>
        <taxon>Dryoscopus</taxon>
    </lineage>
</organism>
<dbReference type="InterPro" id="IPR036757">
    <property type="entry name" value="TFR-like_dimer_dom_sf"/>
</dbReference>
<evidence type="ECO:0000256" key="12">
    <source>
        <dbReference type="ARBA" id="ARBA00023170"/>
    </source>
</evidence>
<evidence type="ECO:0000256" key="13">
    <source>
        <dbReference type="ARBA" id="ARBA00023180"/>
    </source>
</evidence>
<dbReference type="InterPro" id="IPR007365">
    <property type="entry name" value="TFR-like_dimer_dom"/>
</dbReference>
<evidence type="ECO:0000313" key="19">
    <source>
        <dbReference type="EMBL" id="NWI72845.1"/>
    </source>
</evidence>
<keyword evidence="8 15" id="KW-1133">Transmembrane helix</keyword>
<dbReference type="SUPFAM" id="SSF47672">
    <property type="entry name" value="Transferrin receptor-like dimerisation domain"/>
    <property type="match status" value="1"/>
</dbReference>
<reference evidence="19" key="1">
    <citation type="submission" date="2019-10" db="EMBL/GenBank/DDBJ databases">
        <title>Bird 10,000 Genomes (B10K) Project - Family phase.</title>
        <authorList>
            <person name="Zhang G."/>
        </authorList>
    </citation>
    <scope>NUCLEOTIDE SEQUENCE</scope>
    <source>
        <strain evidence="19">B10K-DU-002-56</strain>
        <tissue evidence="19">Muscle</tissue>
    </source>
</reference>
<dbReference type="CDD" id="cd02128">
    <property type="entry name" value="PA_TfR"/>
    <property type="match status" value="1"/>
</dbReference>
<feature type="domain" description="PA" evidence="16">
    <location>
        <begin position="241"/>
        <end position="297"/>
    </location>
</feature>
<keyword evidence="11" id="KW-1015">Disulfide bond</keyword>